<dbReference type="GO" id="GO:0006631">
    <property type="term" value="P:fatty acid metabolic process"/>
    <property type="evidence" value="ECO:0007669"/>
    <property type="project" value="TreeGrafter"/>
</dbReference>
<dbReference type="Gene3D" id="1.10.1200.10">
    <property type="entry name" value="ACP-like"/>
    <property type="match status" value="1"/>
</dbReference>
<dbReference type="InterPro" id="IPR000873">
    <property type="entry name" value="AMP-dep_synth/lig_dom"/>
</dbReference>
<dbReference type="PROSITE" id="PS50075">
    <property type="entry name" value="CARRIER"/>
    <property type="match status" value="1"/>
</dbReference>
<evidence type="ECO:0000313" key="6">
    <source>
        <dbReference type="EMBL" id="TPX75426.1"/>
    </source>
</evidence>
<dbReference type="Pfam" id="PF00550">
    <property type="entry name" value="PP-binding"/>
    <property type="match status" value="1"/>
</dbReference>
<sequence>MEKMDEPVLPSVATSPVQPYSEHIQTKQKPPLSPTKPSISKSSPNFLVSHNPMDRLSDTSPSLKPVLRRNSRPDSFNFNYRVGDNSKPIASTGSSPYSDSEHGGLSVKSSEASISTLLQHTNRTPSPFSPILNRESLVAVGSPSLGATISNRFSRFETLASLMYDTEVSAVRSTDTRTPLTHRRLKSFVHDCSIPLPGLSRSSRVGVLLPEGPELAVCLVALLSHCCVVPMNSHLTAREVAAELAQLRADAVVLNAVDHNEELVRILSATGVTTMFLFPDTLHCGLFTLSLSSISEGGVYDLISITSGTRNRSTASKKRQSSLISFMMGDTASTTTTHSTHEYTDPEDTVMILRTSGTSGSKKTVPYTLRTLVVGAKCVAESWGLSPHDVNLNMMPLYHVGGIVRNLLAPILSGGTVIITPGFDAVAFWEILQNHSPTWYYAVPTMHMAILEEGVEVMKKGHKLGDGLRTSIRMIANAGGGLPHSLALQLRTVFQGSTVLPSYGMTECMPIATPPLHYNLEKPGTSGVSVGPEIAIMDTNNVALSAGSFGRIMVRGKPVFGGYENDDDANARAFTPDGFFDTGDMGYLDEDGYLFITGRSKEVINRGGEIISPVEIEDAVLSHPRVMNVIAFSVPHSVLQETVGIVIVARDASSRVGLLEIQRHVSSILHPTKWPQFIVYMSEVPKNQTNKPLRIKLAERLALEEQSDSTPINQRHMEAECPPKGTPISVKIKCQPVSSVNVEKLGKMLCLMPSTREARIFSFQTGEMTAFVAGKHGLSKEDVHDFLLERVHDYEIPQDIIVVDRIPKDSNGTISFEKCKKIYMEKREEDLSDTERALVDLFAKVLGLGRRPKKSDDFFELGGGSLTAGKVTALIRNKFGVRLAPMVIFQYRSAEKLSVALVEALQVDREKPGTNGKSFAFDGKTKSENPVSLKAAYSQLLPMLMIRPLRSIALWLTFAHILSFIHLTLFFEFNDRGTVRTSLIIIIQLIIAGAITGLIFQVLSPIVCLIAKWTLIGRYKAGEYPLWGSAYLRWWLVDQVLLQFDSGVFGWSNITRIAFWKLMGADIAWDFKFDKNLLIREFDLIKIEENCIVVDSLMRPFTMEPGLMVLKPIVIERNSILNMKSSIAPGSVIKANTVLPPMSSSYDASTESSEKYRIFAGTGPDPNIFILLLFGYPFIAIFNALCLIPWACMVYWMVQFPFFGSPNDGTYLFLSNFGQLVLHFRNPRRIGIHILASLAHQLIAPFLRVALLILVKRCVIGKFTPGEKRRSQVQLLRHWIMSTLVDSGNLGGVYELLGRHYEGISIIYRALGAKVGKRVYWPGTPMNFYEFDLIDVGDDVVFGSRSKFVFSDTIETRRIQVQAGAMVADRCVILPGAVVGKNAMIGSGSLLSKNGFYPPGSTWIGSKGGDAILWDAGNPEVAEQEPTLRPFGKAFYLKEANFKVFSQGFVFAYSAAFETFSTILWSFPLLVAITLSGSYYDIALSKTSEAEAQGHLHFALGYLFTYYWAVAISLTIPIIGKRFVTRRLTPGSYDWDMSDYCQRWQVAITMQKISSDLVNDLRGSAFIVSYFRAMGCSIGERVCLYPTGGDPMMTEPDLVSIGDHTVIDKASIVAHINSKGKFALNELQIGSFCVLRSDARLLSGAEMCDNSRLMERTLVLGGDTVESGKVMQGWPANDHIYD</sequence>
<evidence type="ECO:0000313" key="7">
    <source>
        <dbReference type="Proteomes" id="UP000320333"/>
    </source>
</evidence>
<dbReference type="InterPro" id="IPR036736">
    <property type="entry name" value="ACP-like_sf"/>
</dbReference>
<protein>
    <recommendedName>
        <fullName evidence="5">Carrier domain-containing protein</fullName>
    </recommendedName>
</protein>
<feature type="transmembrane region" description="Helical" evidence="4">
    <location>
        <begin position="1168"/>
        <end position="1198"/>
    </location>
</feature>
<comment type="caution">
    <text evidence="6">The sequence shown here is derived from an EMBL/GenBank/DDBJ whole genome shotgun (WGS) entry which is preliminary data.</text>
</comment>
<dbReference type="SUPFAM" id="SSF51161">
    <property type="entry name" value="Trimeric LpxA-like enzymes"/>
    <property type="match status" value="3"/>
</dbReference>
<feature type="transmembrane region" description="Helical" evidence="4">
    <location>
        <begin position="1450"/>
        <end position="1475"/>
    </location>
</feature>
<dbReference type="PANTHER" id="PTHR43201">
    <property type="entry name" value="ACYL-COA SYNTHETASE"/>
    <property type="match status" value="1"/>
</dbReference>
<keyword evidence="1" id="KW-0596">Phosphopantetheine</keyword>
<feature type="domain" description="Carrier" evidence="5">
    <location>
        <begin position="829"/>
        <end position="905"/>
    </location>
</feature>
<keyword evidence="4" id="KW-0472">Membrane</keyword>
<dbReference type="GO" id="GO:0031177">
    <property type="term" value="F:phosphopantetheine binding"/>
    <property type="evidence" value="ECO:0007669"/>
    <property type="project" value="InterPro"/>
</dbReference>
<organism evidence="6 7">
    <name type="scientific">Chytriomyces confervae</name>
    <dbReference type="NCBI Taxonomy" id="246404"/>
    <lineage>
        <taxon>Eukaryota</taxon>
        <taxon>Fungi</taxon>
        <taxon>Fungi incertae sedis</taxon>
        <taxon>Chytridiomycota</taxon>
        <taxon>Chytridiomycota incertae sedis</taxon>
        <taxon>Chytridiomycetes</taxon>
        <taxon>Chytridiales</taxon>
        <taxon>Chytriomycetaceae</taxon>
        <taxon>Chytriomyces</taxon>
    </lineage>
</organism>
<reference evidence="6 7" key="1">
    <citation type="journal article" date="2019" name="Sci. Rep.">
        <title>Comparative genomics of chytrid fungi reveal insights into the obligate biotrophic and pathogenic lifestyle of Synchytrium endobioticum.</title>
        <authorList>
            <person name="van de Vossenberg B.T.L.H."/>
            <person name="Warris S."/>
            <person name="Nguyen H.D.T."/>
            <person name="van Gent-Pelzer M.P.E."/>
            <person name="Joly D.L."/>
            <person name="van de Geest H.C."/>
            <person name="Bonants P.J.M."/>
            <person name="Smith D.S."/>
            <person name="Levesque C.A."/>
            <person name="van der Lee T.A.J."/>
        </authorList>
    </citation>
    <scope>NUCLEOTIDE SEQUENCE [LARGE SCALE GENOMIC DNA]</scope>
    <source>
        <strain evidence="6 7">CBS 675.73</strain>
    </source>
</reference>
<feature type="compositionally biased region" description="Polar residues" evidence="3">
    <location>
        <begin position="88"/>
        <end position="98"/>
    </location>
</feature>
<dbReference type="SUPFAM" id="SSF56801">
    <property type="entry name" value="Acetyl-CoA synthetase-like"/>
    <property type="match status" value="2"/>
</dbReference>
<proteinExistence type="predicted"/>
<feature type="compositionally biased region" description="Low complexity" evidence="3">
    <location>
        <begin position="35"/>
        <end position="44"/>
    </location>
</feature>
<dbReference type="STRING" id="246404.A0A507FJE0"/>
<keyword evidence="7" id="KW-1185">Reference proteome</keyword>
<dbReference type="SMART" id="SM00823">
    <property type="entry name" value="PKS_PP"/>
    <property type="match status" value="1"/>
</dbReference>
<dbReference type="SUPFAM" id="SSF47336">
    <property type="entry name" value="ACP-like"/>
    <property type="match status" value="1"/>
</dbReference>
<dbReference type="InterPro" id="IPR042099">
    <property type="entry name" value="ANL_N_sf"/>
</dbReference>
<gene>
    <name evidence="6" type="ORF">CcCBS67573_g03291</name>
</gene>
<keyword evidence="4" id="KW-1133">Transmembrane helix</keyword>
<dbReference type="Pfam" id="PF00501">
    <property type="entry name" value="AMP-binding"/>
    <property type="match status" value="1"/>
</dbReference>
<dbReference type="InterPro" id="IPR045851">
    <property type="entry name" value="AMP-bd_C_sf"/>
</dbReference>
<feature type="transmembrane region" description="Helical" evidence="4">
    <location>
        <begin position="952"/>
        <end position="971"/>
    </location>
</feature>
<dbReference type="Gene3D" id="3.30.300.30">
    <property type="match status" value="2"/>
</dbReference>
<dbReference type="OrthoDB" id="3633556at2759"/>
<dbReference type="InterPro" id="IPR011004">
    <property type="entry name" value="Trimer_LpxA-like_sf"/>
</dbReference>
<evidence type="ECO:0000256" key="1">
    <source>
        <dbReference type="ARBA" id="ARBA00022450"/>
    </source>
</evidence>
<dbReference type="InterPro" id="IPR009081">
    <property type="entry name" value="PP-bd_ACP"/>
</dbReference>
<evidence type="ECO:0000256" key="2">
    <source>
        <dbReference type="ARBA" id="ARBA00022553"/>
    </source>
</evidence>
<evidence type="ECO:0000256" key="3">
    <source>
        <dbReference type="SAM" id="MobiDB-lite"/>
    </source>
</evidence>
<keyword evidence="4" id="KW-0812">Transmembrane</keyword>
<evidence type="ECO:0000259" key="5">
    <source>
        <dbReference type="PROSITE" id="PS50075"/>
    </source>
</evidence>
<dbReference type="InterPro" id="IPR020806">
    <property type="entry name" value="PKS_PP-bd"/>
</dbReference>
<dbReference type="Proteomes" id="UP000320333">
    <property type="component" value="Unassembled WGS sequence"/>
</dbReference>
<keyword evidence="2" id="KW-0597">Phosphoprotein</keyword>
<dbReference type="Gene3D" id="3.40.50.12780">
    <property type="entry name" value="N-terminal domain of ligase-like"/>
    <property type="match status" value="1"/>
</dbReference>
<dbReference type="Pfam" id="PF13193">
    <property type="entry name" value="AMP-binding_C"/>
    <property type="match status" value="1"/>
</dbReference>
<dbReference type="GO" id="GO:0031956">
    <property type="term" value="F:medium-chain fatty acid-CoA ligase activity"/>
    <property type="evidence" value="ECO:0007669"/>
    <property type="project" value="TreeGrafter"/>
</dbReference>
<accession>A0A507FJE0</accession>
<feature type="transmembrane region" description="Helical" evidence="4">
    <location>
        <begin position="983"/>
        <end position="1011"/>
    </location>
</feature>
<dbReference type="EMBL" id="QEAP01000081">
    <property type="protein sequence ID" value="TPX75426.1"/>
    <property type="molecule type" value="Genomic_DNA"/>
</dbReference>
<name>A0A507FJE0_9FUNG</name>
<feature type="region of interest" description="Disordered" evidence="3">
    <location>
        <begin position="1"/>
        <end position="106"/>
    </location>
</feature>
<dbReference type="Gene3D" id="2.160.10.10">
    <property type="entry name" value="Hexapeptide repeat proteins"/>
    <property type="match status" value="2"/>
</dbReference>
<dbReference type="PANTHER" id="PTHR43201:SF10">
    <property type="entry name" value="CARRIER DOMAIN-CONTAINING PROTEIN"/>
    <property type="match status" value="1"/>
</dbReference>
<dbReference type="InterPro" id="IPR025110">
    <property type="entry name" value="AMP-bd_C"/>
</dbReference>
<evidence type="ECO:0000256" key="4">
    <source>
        <dbReference type="SAM" id="Phobius"/>
    </source>
</evidence>
<feature type="transmembrane region" description="Helical" evidence="4">
    <location>
        <begin position="1495"/>
        <end position="1519"/>
    </location>
</feature>